<dbReference type="EMBL" id="HG792016">
    <property type="protein sequence ID" value="CDM32746.1"/>
    <property type="molecule type" value="Genomic_DNA"/>
</dbReference>
<name>W6Q9U0_PENRF</name>
<keyword evidence="3" id="KW-1185">Reference proteome</keyword>
<dbReference type="PROSITE" id="PS51388">
    <property type="entry name" value="GED"/>
    <property type="match status" value="1"/>
</dbReference>
<dbReference type="OMA" id="EMVNCIA"/>
<evidence type="ECO:0000313" key="2">
    <source>
        <dbReference type="EMBL" id="CDM32746.1"/>
    </source>
</evidence>
<dbReference type="OrthoDB" id="4368640at2759"/>
<protein>
    <submittedName>
        <fullName evidence="2">GTPase effector domain, GED</fullName>
    </submittedName>
</protein>
<evidence type="ECO:0000259" key="1">
    <source>
        <dbReference type="PROSITE" id="PS51388"/>
    </source>
</evidence>
<feature type="domain" description="GED" evidence="1">
    <location>
        <begin position="6"/>
        <end position="97"/>
    </location>
</feature>
<dbReference type="Proteomes" id="UP000030686">
    <property type="component" value="Unassembled WGS sequence"/>
</dbReference>
<sequence>MTRFTLEEALDCMLVYYKVTLKRFINNVATEVIEIKLLTALPALFIPITTFKIPEDLVSKIVGESEESQSLREQLNRKLWILTKGSNIYRRFISIRGLDTNDRPGSRA</sequence>
<organism evidence="2 3">
    <name type="scientific">Penicillium roqueforti (strain FM164)</name>
    <dbReference type="NCBI Taxonomy" id="1365484"/>
    <lineage>
        <taxon>Eukaryota</taxon>
        <taxon>Fungi</taxon>
        <taxon>Dikarya</taxon>
        <taxon>Ascomycota</taxon>
        <taxon>Pezizomycotina</taxon>
        <taxon>Eurotiomycetes</taxon>
        <taxon>Eurotiomycetidae</taxon>
        <taxon>Eurotiales</taxon>
        <taxon>Aspergillaceae</taxon>
        <taxon>Penicillium</taxon>
    </lineage>
</organism>
<evidence type="ECO:0000313" key="3">
    <source>
        <dbReference type="Proteomes" id="UP000030686"/>
    </source>
</evidence>
<dbReference type="STRING" id="1365484.W6Q9U0"/>
<accession>W6Q9U0</accession>
<gene>
    <name evidence="2" type="ORF">PROQFM164_S02g002897</name>
</gene>
<dbReference type="InterPro" id="IPR020850">
    <property type="entry name" value="GED_dom"/>
</dbReference>
<dbReference type="AlphaFoldDB" id="W6Q9U0"/>
<proteinExistence type="predicted"/>
<reference evidence="2" key="1">
    <citation type="journal article" date="2014" name="Nat. Commun.">
        <title>Multiple recent horizontal transfers of a large genomic region in cheese making fungi.</title>
        <authorList>
            <person name="Cheeseman K."/>
            <person name="Ropars J."/>
            <person name="Renault P."/>
            <person name="Dupont J."/>
            <person name="Gouzy J."/>
            <person name="Branca A."/>
            <person name="Abraham A.L."/>
            <person name="Ceppi M."/>
            <person name="Conseiller E."/>
            <person name="Debuchy R."/>
            <person name="Malagnac F."/>
            <person name="Goarin A."/>
            <person name="Silar P."/>
            <person name="Lacoste S."/>
            <person name="Sallet E."/>
            <person name="Bensimon A."/>
            <person name="Giraud T."/>
            <person name="Brygoo Y."/>
        </authorList>
    </citation>
    <scope>NUCLEOTIDE SEQUENCE [LARGE SCALE GENOMIC DNA]</scope>
    <source>
        <strain evidence="2">FM164</strain>
    </source>
</reference>